<gene>
    <name evidence="2" type="ORF">NSU_1347</name>
</gene>
<proteinExistence type="predicted"/>
<keyword evidence="3" id="KW-1185">Reference proteome</keyword>
<reference evidence="2 3" key="1">
    <citation type="journal article" date="2012" name="J. Bacteriol.">
        <title>Genome sequence of benzo(a)pyrene-degrading bacterium Novosphingobium pentaromativorans US6-1.</title>
        <authorList>
            <person name="Luo Y.R."/>
            <person name="Kang S.G."/>
            <person name="Kim S.J."/>
            <person name="Kim M.R."/>
            <person name="Li N."/>
            <person name="Lee J.H."/>
            <person name="Kwon K.K."/>
        </authorList>
    </citation>
    <scope>NUCLEOTIDE SEQUENCE [LARGE SCALE GENOMIC DNA]</scope>
    <source>
        <strain evidence="2 3">US6-1</strain>
    </source>
</reference>
<accession>G6EAE9</accession>
<feature type="region of interest" description="Disordered" evidence="1">
    <location>
        <begin position="1"/>
        <end position="38"/>
    </location>
</feature>
<dbReference type="PATRIC" id="fig|1088721.3.peg.1329"/>
<dbReference type="EMBL" id="AGFM01000017">
    <property type="protein sequence ID" value="EHJ61586.1"/>
    <property type="molecule type" value="Genomic_DNA"/>
</dbReference>
<dbReference type="Proteomes" id="UP000004030">
    <property type="component" value="Unassembled WGS sequence"/>
</dbReference>
<organism evidence="2 3">
    <name type="scientific">Novosphingobium pentaromativorans US6-1</name>
    <dbReference type="NCBI Taxonomy" id="1088721"/>
    <lineage>
        <taxon>Bacteria</taxon>
        <taxon>Pseudomonadati</taxon>
        <taxon>Pseudomonadota</taxon>
        <taxon>Alphaproteobacteria</taxon>
        <taxon>Sphingomonadales</taxon>
        <taxon>Sphingomonadaceae</taxon>
        <taxon>Novosphingobium</taxon>
    </lineage>
</organism>
<evidence type="ECO:0000313" key="3">
    <source>
        <dbReference type="Proteomes" id="UP000004030"/>
    </source>
</evidence>
<evidence type="ECO:0000256" key="1">
    <source>
        <dbReference type="SAM" id="MobiDB-lite"/>
    </source>
</evidence>
<comment type="caution">
    <text evidence="2">The sequence shown here is derived from an EMBL/GenBank/DDBJ whole genome shotgun (WGS) entry which is preliminary data.</text>
</comment>
<sequence>MSVTQSSYSGISPESPCGTARRAGGTIAHDRPPNPIIR</sequence>
<protein>
    <submittedName>
        <fullName evidence="2">Uncharacterized protein</fullName>
    </submittedName>
</protein>
<dbReference type="AlphaFoldDB" id="G6EAE9"/>
<feature type="compositionally biased region" description="Polar residues" evidence="1">
    <location>
        <begin position="1"/>
        <end position="12"/>
    </location>
</feature>
<evidence type="ECO:0000313" key="2">
    <source>
        <dbReference type="EMBL" id="EHJ61586.1"/>
    </source>
</evidence>
<name>G6EAE9_9SPHN</name>